<evidence type="ECO:0000259" key="3">
    <source>
        <dbReference type="SMART" id="SM00482"/>
    </source>
</evidence>
<dbReference type="InterPro" id="IPR041336">
    <property type="entry name" value="DNApol_Exo"/>
</dbReference>
<evidence type="ECO:0000256" key="1">
    <source>
        <dbReference type="ARBA" id="ARBA00015350"/>
    </source>
</evidence>
<sequence length="866" mass="98151">MQIYNESCSDHDSSENLVLPELLSFDLIKHTEQAALAGIGSDFLAKISGLLVAKDLPKAPSKFVLDRPGWIKYQNGKGMSVDYPDEDALVFDTENLVQIGSCPVMTAAVSESFWYTWISPHFFSNTLPSDTSLRKNDLIDFGPKKKILIGHNVAFDRTRVKQEYELKSENIFIDTMSLHNSLHGVSSKQILLKKKSQSSKLKGSDRYLYGPDFQWLHHCSLSNLADVHRFYHKNAPPMDKEIRNIFVDGTIEDIHENLHDLMAYNILDVQATAEVFAATFPLYLARYPNPVNLFGMLKMGSPKMKINSPAWNEYVTKSNKEFEIMKNKLECDTLPKFAVKIYQKYETAWQDAVETQNFDASSPHHDWNADPFISSLDWTPATKRKPLPKWIKPILKENRVSMNNRSVPYLLRLEWKGKRVIHTKETGWAHVNFESDELTPLPHDKAGQKVGMLMTSKYSKNIIAGHLATKYEFGKNIIKDIMEVNTRGSYWRAYRERFKNLLIIKDEDHYNWHLPMQVPHGTVTRRAKDSFWMVAQANDSNDDKLGMGAFSLAQLDEDHVYVSADVDSQEIWIASLFADMYKNLGEVGVTGLSYMTLNGSKSAGTDIHTITANQVGMDRNSAKILNYARLYLCGKQNALDLLGPRDGAGKIVDELWRFTKGKSVLVRNPVSETGKKILSDGVNASHSLAEDGIESELFNYLMLTAAEDQPTTPVLGGNLLMPLLNQLAPSHTTTRCNWLIQSSAVDFLHLFLANMDFLVEKYGINAHYSLSIHDMIQFISSKEDKYRTALAFQLAHLYTRAYFSLKCGLPQLPQNVAFFSSVEIDRSMRKDKDISWNTIFYGENPGPAESLDISRIIELTNGSLSK</sequence>
<dbReference type="Gene3D" id="3.30.420.390">
    <property type="match status" value="2"/>
</dbReference>
<dbReference type="FunCoup" id="E4X8P4">
    <property type="interactions" value="1"/>
</dbReference>
<evidence type="ECO:0000313" key="5">
    <source>
        <dbReference type="Proteomes" id="UP000001307"/>
    </source>
</evidence>
<dbReference type="AlphaFoldDB" id="E4X8P4"/>
<feature type="domain" description="DNA-directed DNA polymerase family A palm" evidence="3">
    <location>
        <begin position="546"/>
        <end position="784"/>
    </location>
</feature>
<dbReference type="GO" id="GO:0003677">
    <property type="term" value="F:DNA binding"/>
    <property type="evidence" value="ECO:0007669"/>
    <property type="project" value="InterPro"/>
</dbReference>
<dbReference type="InterPro" id="IPR001098">
    <property type="entry name" value="DNA-dir_DNA_pol_A_palm_dom"/>
</dbReference>
<dbReference type="InParanoid" id="E4X8P4"/>
<protein>
    <recommendedName>
        <fullName evidence="1">DNA polymerase subunit gamma-1</fullName>
    </recommendedName>
    <alternativeName>
        <fullName evidence="2">Mitochondrial DNA polymerase catalytic subunit</fullName>
    </alternativeName>
</protein>
<organism evidence="4">
    <name type="scientific">Oikopleura dioica</name>
    <name type="common">Tunicate</name>
    <dbReference type="NCBI Taxonomy" id="34765"/>
    <lineage>
        <taxon>Eukaryota</taxon>
        <taxon>Metazoa</taxon>
        <taxon>Chordata</taxon>
        <taxon>Tunicata</taxon>
        <taxon>Appendicularia</taxon>
        <taxon>Copelata</taxon>
        <taxon>Oikopleuridae</taxon>
        <taxon>Oikopleura</taxon>
    </lineage>
</organism>
<reference evidence="4" key="1">
    <citation type="journal article" date="2010" name="Science">
        <title>Plasticity of animal genome architecture unmasked by rapid evolution of a pelagic tunicate.</title>
        <authorList>
            <person name="Denoeud F."/>
            <person name="Henriet S."/>
            <person name="Mungpakdee S."/>
            <person name="Aury J.M."/>
            <person name="Da Silva C."/>
            <person name="Brinkmann H."/>
            <person name="Mikhaleva J."/>
            <person name="Olsen L.C."/>
            <person name="Jubin C."/>
            <person name="Canestro C."/>
            <person name="Bouquet J.M."/>
            <person name="Danks G."/>
            <person name="Poulain J."/>
            <person name="Campsteijn C."/>
            <person name="Adamski M."/>
            <person name="Cross I."/>
            <person name="Yadetie F."/>
            <person name="Muffato M."/>
            <person name="Louis A."/>
            <person name="Butcher S."/>
            <person name="Tsagkogeorga G."/>
            <person name="Konrad A."/>
            <person name="Singh S."/>
            <person name="Jensen M.F."/>
            <person name="Cong E.H."/>
            <person name="Eikeseth-Otteraa H."/>
            <person name="Noel B."/>
            <person name="Anthouard V."/>
            <person name="Porcel B.M."/>
            <person name="Kachouri-Lafond R."/>
            <person name="Nishino A."/>
            <person name="Ugolini M."/>
            <person name="Chourrout P."/>
            <person name="Nishida H."/>
            <person name="Aasland R."/>
            <person name="Huzurbazar S."/>
            <person name="Westhof E."/>
            <person name="Delsuc F."/>
            <person name="Lehrach H."/>
            <person name="Reinhardt R."/>
            <person name="Weissenbach J."/>
            <person name="Roy S.W."/>
            <person name="Artiguenave F."/>
            <person name="Postlethwait J.H."/>
            <person name="Manak J.R."/>
            <person name="Thompson E.M."/>
            <person name="Jaillon O."/>
            <person name="Du Pasquier L."/>
            <person name="Boudinot P."/>
            <person name="Liberles D.A."/>
            <person name="Volff J.N."/>
            <person name="Philippe H."/>
            <person name="Lenhard B."/>
            <person name="Roest Crollius H."/>
            <person name="Wincker P."/>
            <person name="Chourrout D."/>
        </authorList>
    </citation>
    <scope>NUCLEOTIDE SEQUENCE [LARGE SCALE GENOMIC DNA]</scope>
</reference>
<dbReference type="PANTHER" id="PTHR10267">
    <property type="entry name" value="DNA POLYMERASE SUBUNIT GAMMA-1"/>
    <property type="match status" value="1"/>
</dbReference>
<accession>E4X8P4</accession>
<dbReference type="SUPFAM" id="SSF53098">
    <property type="entry name" value="Ribonuclease H-like"/>
    <property type="match status" value="1"/>
</dbReference>
<dbReference type="GO" id="GO:0005760">
    <property type="term" value="C:gamma DNA polymerase complex"/>
    <property type="evidence" value="ECO:0007669"/>
    <property type="project" value="InterPro"/>
</dbReference>
<dbReference type="SUPFAM" id="SSF56672">
    <property type="entry name" value="DNA/RNA polymerases"/>
    <property type="match status" value="1"/>
</dbReference>
<dbReference type="PANTHER" id="PTHR10267:SF0">
    <property type="entry name" value="DNA POLYMERASE SUBUNIT GAMMA-1"/>
    <property type="match status" value="1"/>
</dbReference>
<gene>
    <name evidence="4" type="ORF">GSOID_T00004251001</name>
</gene>
<dbReference type="SMART" id="SM00482">
    <property type="entry name" value="POLAc"/>
    <property type="match status" value="1"/>
</dbReference>
<dbReference type="GO" id="GO:0003887">
    <property type="term" value="F:DNA-directed DNA polymerase activity"/>
    <property type="evidence" value="ECO:0007669"/>
    <property type="project" value="InterPro"/>
</dbReference>
<dbReference type="OrthoDB" id="5588663at2759"/>
<dbReference type="PRINTS" id="PR00867">
    <property type="entry name" value="DNAPOLG"/>
</dbReference>
<name>E4X8P4_OIKDI</name>
<evidence type="ECO:0000256" key="2">
    <source>
        <dbReference type="ARBA" id="ARBA00031966"/>
    </source>
</evidence>
<dbReference type="EMBL" id="FN653029">
    <property type="protein sequence ID" value="CBY08237.1"/>
    <property type="molecule type" value="Genomic_DNA"/>
</dbReference>
<dbReference type="GO" id="GO:0006264">
    <property type="term" value="P:mitochondrial DNA replication"/>
    <property type="evidence" value="ECO:0007669"/>
    <property type="project" value="TreeGrafter"/>
</dbReference>
<dbReference type="InterPro" id="IPR002297">
    <property type="entry name" value="DNA-dir_DNA_pol_A_mt"/>
</dbReference>
<dbReference type="InterPro" id="IPR043502">
    <property type="entry name" value="DNA/RNA_pol_sf"/>
</dbReference>
<proteinExistence type="predicted"/>
<dbReference type="GO" id="GO:0008408">
    <property type="term" value="F:3'-5' exonuclease activity"/>
    <property type="evidence" value="ECO:0007669"/>
    <property type="project" value="TreeGrafter"/>
</dbReference>
<dbReference type="InterPro" id="IPR012337">
    <property type="entry name" value="RNaseH-like_sf"/>
</dbReference>
<keyword evidence="5" id="KW-1185">Reference proteome</keyword>
<dbReference type="Proteomes" id="UP000001307">
    <property type="component" value="Unassembled WGS sequence"/>
</dbReference>
<dbReference type="Pfam" id="PF18136">
    <property type="entry name" value="DNApol_Exo"/>
    <property type="match status" value="1"/>
</dbReference>
<evidence type="ECO:0000313" key="4">
    <source>
        <dbReference type="EMBL" id="CBY08237.1"/>
    </source>
</evidence>